<protein>
    <submittedName>
        <fullName evidence="1">Uncharacterized protein</fullName>
    </submittedName>
</protein>
<keyword evidence="2" id="KW-1185">Reference proteome</keyword>
<dbReference type="EMBL" id="JBDIVE010000008">
    <property type="protein sequence ID" value="MEN3069612.1"/>
    <property type="molecule type" value="Genomic_DNA"/>
</dbReference>
<comment type="caution">
    <text evidence="1">The sequence shown here is derived from an EMBL/GenBank/DDBJ whole genome shotgun (WGS) entry which is preliminary data.</text>
</comment>
<reference evidence="1 2" key="1">
    <citation type="journal article" date="2018" name="Int. J. Syst. Evol. Microbiol.">
        <title>Uliginosibacterium sediminicola sp. nov., isolated from freshwater sediment.</title>
        <authorList>
            <person name="Hwang W.M."/>
            <person name="Kim S.M."/>
            <person name="Kang K."/>
            <person name="Ahn T.Y."/>
        </authorList>
    </citation>
    <scope>NUCLEOTIDE SEQUENCE [LARGE SCALE GENOMIC DNA]</scope>
    <source>
        <strain evidence="1 2">M1-21</strain>
    </source>
</reference>
<proteinExistence type="predicted"/>
<gene>
    <name evidence="1" type="ORF">ABDB84_14080</name>
</gene>
<evidence type="ECO:0000313" key="2">
    <source>
        <dbReference type="Proteomes" id="UP001410394"/>
    </source>
</evidence>
<evidence type="ECO:0000313" key="1">
    <source>
        <dbReference type="EMBL" id="MEN3069612.1"/>
    </source>
</evidence>
<organism evidence="1 2">
    <name type="scientific">Uliginosibacterium sediminicola</name>
    <dbReference type="NCBI Taxonomy" id="2024550"/>
    <lineage>
        <taxon>Bacteria</taxon>
        <taxon>Pseudomonadati</taxon>
        <taxon>Pseudomonadota</taxon>
        <taxon>Betaproteobacteria</taxon>
        <taxon>Rhodocyclales</taxon>
        <taxon>Zoogloeaceae</taxon>
        <taxon>Uliginosibacterium</taxon>
    </lineage>
</organism>
<dbReference type="RefSeq" id="WP_345920386.1">
    <property type="nucleotide sequence ID" value="NZ_JBDIVE010000008.1"/>
</dbReference>
<name>A0ABU9Z102_9RHOO</name>
<dbReference type="Proteomes" id="UP001410394">
    <property type="component" value="Unassembled WGS sequence"/>
</dbReference>
<sequence length="702" mass="75324">MAAADAICTGTCNTTPQSVVQGLVKPDPLYFLNPATGEILECPPENVADIRQEAELLSKLADDLLRSGEQVYAATQALQVAEASADAAQKHESQKALEQATAAQERAREAMFKEFKDLPKFNDGASGLMELLPLATSKGQKLSKTRRVTFLRSDKVKNKTRTYHNLPGDATKLKSFYTKDESGAYKLDAKKLGDAFRSVPLKGKLTEADLFKSWAAGWAPEFVEAFNAKYDAKAAKDKADKDTPDEACLQFSGGASLLRFFAGVGGTASSELSTESFKKLLQGRGEIGAKFTGSARAGVDLASAQGDLSLYLPAKKGLHLHVAAGKNAKGGKQELELGYVRLLITGEVSATCGASVLAEGGLEFKLKADMTQGVKGVPAKKTAAAVANPKARVDSKVEAEVGGKAELSAFAGAEAGGKIGGAVEWQKEKSTEFKPFAKINAEGKGQAGIGGAAMFEIGYTDGKFRIKMKLGACVGLGLKGSIDAEIGVEHIVEFDLWFKHQVVNALDQNLKYFGDRAWKAFVYMKALAIAEGKKLSAYLGREVDELIEAWKNLVNTASKEVLNRIKASKDYVLTSVAEAKALLLGLLEQMKQDFQELRKDIEDLSRWLFSAAQTTQEADNITSRIATTMDTRVDQNAGRMRLAALAGGVDAINSVLVALKSVPTPGYELAFADDPAYRFSNGMGTHIAWQRSGFGNNNNRIV</sequence>
<accession>A0ABU9Z102</accession>